<feature type="transmembrane region" description="Helical" evidence="2">
    <location>
        <begin position="6"/>
        <end position="28"/>
    </location>
</feature>
<keyword evidence="4" id="KW-1185">Reference proteome</keyword>
<proteinExistence type="predicted"/>
<sequence>MLFTIYGLVVAMAYPMIVFGFVVWISYAAPQNRLSSTMCWFWCSCTRSASASSASTCQAWRSRGGDHPLQRDRVRRRRPRLRPPGGLPARPGDSPHQPTYPDGVVRGSGRIVEAWVADGTRDRSLERQRRGQRILIPLLPADSTVSDEVRAELLAEVVCQTLTAGTEPTSEYAQRLAAATVAYLDESLDSAEAKYQALWWAWVRWRAARLTGVLRAAVGAPVPGRVRGVGATASRGSGVDRLAAGRSAFGGGSGRVAGAEETCAGCGVGAVEAAPSGQGTGLRRRSWCRAV</sequence>
<dbReference type="STRING" id="994479.GCA_000194155_01227"/>
<dbReference type="AlphaFoldDB" id="A0A2N3Y2W4"/>
<accession>A0A2N3Y2W4</accession>
<evidence type="ECO:0000313" key="4">
    <source>
        <dbReference type="Proteomes" id="UP000233786"/>
    </source>
</evidence>
<gene>
    <name evidence="3" type="ORF">A8926_5205</name>
</gene>
<name>A0A2N3Y2W4_SACSN</name>
<keyword evidence="2" id="KW-0812">Transmembrane</keyword>
<keyword evidence="2" id="KW-1133">Transmembrane helix</keyword>
<feature type="region of interest" description="Disordered" evidence="1">
    <location>
        <begin position="56"/>
        <end position="103"/>
    </location>
</feature>
<dbReference type="Proteomes" id="UP000233786">
    <property type="component" value="Unassembled WGS sequence"/>
</dbReference>
<dbReference type="EMBL" id="PJNB01000001">
    <property type="protein sequence ID" value="PKW17264.1"/>
    <property type="molecule type" value="Genomic_DNA"/>
</dbReference>
<organism evidence="3 4">
    <name type="scientific">Saccharopolyspora spinosa</name>
    <dbReference type="NCBI Taxonomy" id="60894"/>
    <lineage>
        <taxon>Bacteria</taxon>
        <taxon>Bacillati</taxon>
        <taxon>Actinomycetota</taxon>
        <taxon>Actinomycetes</taxon>
        <taxon>Pseudonocardiales</taxon>
        <taxon>Pseudonocardiaceae</taxon>
        <taxon>Saccharopolyspora</taxon>
    </lineage>
</organism>
<evidence type="ECO:0000313" key="3">
    <source>
        <dbReference type="EMBL" id="PKW17264.1"/>
    </source>
</evidence>
<keyword evidence="2" id="KW-0472">Membrane</keyword>
<evidence type="ECO:0000256" key="2">
    <source>
        <dbReference type="SAM" id="Phobius"/>
    </source>
</evidence>
<evidence type="ECO:0000256" key="1">
    <source>
        <dbReference type="SAM" id="MobiDB-lite"/>
    </source>
</evidence>
<reference evidence="3" key="1">
    <citation type="submission" date="2017-12" db="EMBL/GenBank/DDBJ databases">
        <title>Sequencing the genomes of 1000 Actinobacteria strains.</title>
        <authorList>
            <person name="Klenk H.-P."/>
        </authorList>
    </citation>
    <scope>NUCLEOTIDE SEQUENCE [LARGE SCALE GENOMIC DNA]</scope>
    <source>
        <strain evidence="3">DSM 44228</strain>
    </source>
</reference>
<protein>
    <submittedName>
        <fullName evidence="3">Uncharacterized protein</fullName>
    </submittedName>
</protein>
<feature type="compositionally biased region" description="Basic and acidic residues" evidence="1">
    <location>
        <begin position="63"/>
        <end position="72"/>
    </location>
</feature>
<feature type="compositionally biased region" description="Low complexity" evidence="1">
    <location>
        <begin position="83"/>
        <end position="92"/>
    </location>
</feature>
<comment type="caution">
    <text evidence="3">The sequence shown here is derived from an EMBL/GenBank/DDBJ whole genome shotgun (WGS) entry which is preliminary data.</text>
</comment>